<evidence type="ECO:0000313" key="3">
    <source>
        <dbReference type="Proteomes" id="UP001500392"/>
    </source>
</evidence>
<dbReference type="RefSeq" id="WP_344936058.1">
    <property type="nucleotide sequence ID" value="NZ_BAABDM010000004.1"/>
</dbReference>
<accession>A0ABP7WWB5</accession>
<name>A0ABP7WWB5_9GAMM</name>
<keyword evidence="3" id="KW-1185">Reference proteome</keyword>
<keyword evidence="1" id="KW-0732">Signal</keyword>
<organism evidence="2 3">
    <name type="scientific">Zhongshania borealis</name>
    <dbReference type="NCBI Taxonomy" id="889488"/>
    <lineage>
        <taxon>Bacteria</taxon>
        <taxon>Pseudomonadati</taxon>
        <taxon>Pseudomonadota</taxon>
        <taxon>Gammaproteobacteria</taxon>
        <taxon>Cellvibrionales</taxon>
        <taxon>Spongiibacteraceae</taxon>
        <taxon>Zhongshania</taxon>
    </lineage>
</organism>
<gene>
    <name evidence="2" type="ORF">GCM10022414_23080</name>
</gene>
<feature type="chain" id="PRO_5047281407" description="Esterase-like activity of phytase family protein" evidence="1">
    <location>
        <begin position="26"/>
        <end position="307"/>
    </location>
</feature>
<dbReference type="Proteomes" id="UP001500392">
    <property type="component" value="Unassembled WGS sequence"/>
</dbReference>
<protein>
    <recommendedName>
        <fullName evidence="4">Esterase-like activity of phytase family protein</fullName>
    </recommendedName>
</protein>
<reference evidence="3" key="1">
    <citation type="journal article" date="2019" name="Int. J. Syst. Evol. Microbiol.">
        <title>The Global Catalogue of Microorganisms (GCM) 10K type strain sequencing project: providing services to taxonomists for standard genome sequencing and annotation.</title>
        <authorList>
            <consortium name="The Broad Institute Genomics Platform"/>
            <consortium name="The Broad Institute Genome Sequencing Center for Infectious Disease"/>
            <person name="Wu L."/>
            <person name="Ma J."/>
        </authorList>
    </citation>
    <scope>NUCLEOTIDE SEQUENCE [LARGE SCALE GENOMIC DNA]</scope>
    <source>
        <strain evidence="3">JCM 17304</strain>
    </source>
</reference>
<evidence type="ECO:0000313" key="2">
    <source>
        <dbReference type="EMBL" id="GAA4097717.1"/>
    </source>
</evidence>
<feature type="signal peptide" evidence="1">
    <location>
        <begin position="1"/>
        <end position="25"/>
    </location>
</feature>
<dbReference type="EMBL" id="BAABDM010000004">
    <property type="protein sequence ID" value="GAA4097717.1"/>
    <property type="molecule type" value="Genomic_DNA"/>
</dbReference>
<sequence>MSKITTHAVIGLLCVYLMTSQLSVAAEENATSNRRTTVGSQALTEMSGMTASAIHNNRYWAHNDSGDRARLFVFDGNGTVLSELKIKGAGAFDWEDMDSFSDGSDGFLLVGDIGDNMAFRPFTDVYLVKEPTELKSPTTEGQVLRHFILNNEDGPRDAEALAVDGRARFVYILSKRDTHPRLYRFSLDALPGQPVPLNYLGEVRSIPSVDKHQAQGTGRISHFSPTAMAFSPEGDAAIIVTLRNTYYFPRATNQTWLQALNETPMVVKVKRMPQIEAGTFSRDGAQLLIGSEGIPAKIEILPRPKSK</sequence>
<dbReference type="SUPFAM" id="SSF101898">
    <property type="entry name" value="NHL repeat"/>
    <property type="match status" value="1"/>
</dbReference>
<evidence type="ECO:0000256" key="1">
    <source>
        <dbReference type="SAM" id="SignalP"/>
    </source>
</evidence>
<evidence type="ECO:0008006" key="4">
    <source>
        <dbReference type="Google" id="ProtNLM"/>
    </source>
</evidence>
<comment type="caution">
    <text evidence="2">The sequence shown here is derived from an EMBL/GenBank/DDBJ whole genome shotgun (WGS) entry which is preliminary data.</text>
</comment>
<proteinExistence type="predicted"/>